<feature type="region of interest" description="Disordered" evidence="10">
    <location>
        <begin position="118"/>
        <end position="158"/>
    </location>
</feature>
<dbReference type="EMBL" id="UHIO01000001">
    <property type="protein sequence ID" value="SUP37143.1"/>
    <property type="molecule type" value="Genomic_DNA"/>
</dbReference>
<dbReference type="NCBIfam" id="TIGR01352">
    <property type="entry name" value="tonB_Cterm"/>
    <property type="match status" value="1"/>
</dbReference>
<proteinExistence type="inferred from homology"/>
<feature type="compositionally biased region" description="Gly residues" evidence="10">
    <location>
        <begin position="138"/>
        <end position="156"/>
    </location>
</feature>
<keyword evidence="3" id="KW-0813">Transport</keyword>
<comment type="similarity">
    <text evidence="2">Belongs to the TonB family.</text>
</comment>
<keyword evidence="9 11" id="KW-0472">Membrane</keyword>
<evidence type="ECO:0000256" key="5">
    <source>
        <dbReference type="ARBA" id="ARBA00022519"/>
    </source>
</evidence>
<evidence type="ECO:0000256" key="3">
    <source>
        <dbReference type="ARBA" id="ARBA00022448"/>
    </source>
</evidence>
<evidence type="ECO:0000256" key="4">
    <source>
        <dbReference type="ARBA" id="ARBA00022475"/>
    </source>
</evidence>
<evidence type="ECO:0000256" key="1">
    <source>
        <dbReference type="ARBA" id="ARBA00004383"/>
    </source>
</evidence>
<name>A0A380NCU6_9FIRM</name>
<dbReference type="PROSITE" id="PS52015">
    <property type="entry name" value="TONB_CTD"/>
    <property type="match status" value="1"/>
</dbReference>
<dbReference type="RefSeq" id="WP_115309330.1">
    <property type="nucleotide sequence ID" value="NZ_UHIO01000001.1"/>
</dbReference>
<dbReference type="GO" id="GO:0055085">
    <property type="term" value="P:transmembrane transport"/>
    <property type="evidence" value="ECO:0007669"/>
    <property type="project" value="InterPro"/>
</dbReference>
<dbReference type="GO" id="GO:0098797">
    <property type="term" value="C:plasma membrane protein complex"/>
    <property type="evidence" value="ECO:0007669"/>
    <property type="project" value="TreeGrafter"/>
</dbReference>
<evidence type="ECO:0000256" key="9">
    <source>
        <dbReference type="ARBA" id="ARBA00023136"/>
    </source>
</evidence>
<keyword evidence="8 11" id="KW-1133">Transmembrane helix</keyword>
<gene>
    <name evidence="13" type="ORF">NCTC12020_00032</name>
</gene>
<evidence type="ECO:0000256" key="10">
    <source>
        <dbReference type="SAM" id="MobiDB-lite"/>
    </source>
</evidence>
<dbReference type="GO" id="GO:0015031">
    <property type="term" value="P:protein transport"/>
    <property type="evidence" value="ECO:0007669"/>
    <property type="project" value="UniProtKB-KW"/>
</dbReference>
<dbReference type="PANTHER" id="PTHR33446:SF2">
    <property type="entry name" value="PROTEIN TONB"/>
    <property type="match status" value="1"/>
</dbReference>
<dbReference type="Proteomes" id="UP000255367">
    <property type="component" value="Unassembled WGS sequence"/>
</dbReference>
<keyword evidence="4" id="KW-1003">Cell membrane</keyword>
<evidence type="ECO:0000256" key="7">
    <source>
        <dbReference type="ARBA" id="ARBA00022927"/>
    </source>
</evidence>
<feature type="domain" description="TonB C-terminal" evidence="12">
    <location>
        <begin position="166"/>
        <end position="253"/>
    </location>
</feature>
<evidence type="ECO:0000256" key="8">
    <source>
        <dbReference type="ARBA" id="ARBA00022989"/>
    </source>
</evidence>
<evidence type="ECO:0000256" key="6">
    <source>
        <dbReference type="ARBA" id="ARBA00022692"/>
    </source>
</evidence>
<evidence type="ECO:0000256" key="2">
    <source>
        <dbReference type="ARBA" id="ARBA00006555"/>
    </source>
</evidence>
<evidence type="ECO:0000313" key="14">
    <source>
        <dbReference type="Proteomes" id="UP000255367"/>
    </source>
</evidence>
<keyword evidence="6 11" id="KW-0812">Transmembrane</keyword>
<sequence length="253" mass="25728">MEHVLTWKKAVIGSVSCHIVAGLALGIIGWHVSQMAVEEAYEIDLSIPLQEEQEIKKTVEFPKPLAMDEMVNRVTVATQNANPNAGGGGGGTPLATPTPVAPASVVAPGAGTMPIPGAREGNQTSFNGLGTGYNTEGGTVGDGLGSGEGSGVGSGNEAGVAPGEPFDTDGFWSAVNANKAYPPMAIRRNIEGDVTVEVTLDSSGNLVAADVVSSSNRLLAEAALSAVRSATPYNNPTGESITISVPVSFRLAD</sequence>
<accession>A0A380NCU6</accession>
<organism evidence="13 14">
    <name type="scientific">Veillonella criceti</name>
    <dbReference type="NCBI Taxonomy" id="103891"/>
    <lineage>
        <taxon>Bacteria</taxon>
        <taxon>Bacillati</taxon>
        <taxon>Bacillota</taxon>
        <taxon>Negativicutes</taxon>
        <taxon>Veillonellales</taxon>
        <taxon>Veillonellaceae</taxon>
        <taxon>Veillonella</taxon>
    </lineage>
</organism>
<comment type="subcellular location">
    <subcellularLocation>
        <location evidence="1">Cell inner membrane</location>
        <topology evidence="1">Single-pass membrane protein</topology>
        <orientation evidence="1">Periplasmic side</orientation>
    </subcellularLocation>
</comment>
<dbReference type="SUPFAM" id="SSF74653">
    <property type="entry name" value="TolA/TonB C-terminal domain"/>
    <property type="match status" value="1"/>
</dbReference>
<dbReference type="Gene3D" id="3.30.1150.10">
    <property type="match status" value="1"/>
</dbReference>
<dbReference type="Pfam" id="PF03544">
    <property type="entry name" value="TonB_C"/>
    <property type="match status" value="1"/>
</dbReference>
<dbReference type="InterPro" id="IPR037682">
    <property type="entry name" value="TonB_C"/>
</dbReference>
<dbReference type="InterPro" id="IPR051045">
    <property type="entry name" value="TonB-dependent_transducer"/>
</dbReference>
<evidence type="ECO:0000259" key="12">
    <source>
        <dbReference type="PROSITE" id="PS52015"/>
    </source>
</evidence>
<dbReference type="GO" id="GO:0031992">
    <property type="term" value="F:energy transducer activity"/>
    <property type="evidence" value="ECO:0007669"/>
    <property type="project" value="TreeGrafter"/>
</dbReference>
<reference evidence="13 14" key="1">
    <citation type="submission" date="2018-06" db="EMBL/GenBank/DDBJ databases">
        <authorList>
            <consortium name="Pathogen Informatics"/>
            <person name="Doyle S."/>
        </authorList>
    </citation>
    <scope>NUCLEOTIDE SEQUENCE [LARGE SCALE GENOMIC DNA]</scope>
    <source>
        <strain evidence="13 14">NCTC12020</strain>
    </source>
</reference>
<evidence type="ECO:0000256" key="11">
    <source>
        <dbReference type="SAM" id="Phobius"/>
    </source>
</evidence>
<feature type="compositionally biased region" description="Low complexity" evidence="10">
    <location>
        <begin position="93"/>
        <end position="102"/>
    </location>
</feature>
<evidence type="ECO:0000313" key="13">
    <source>
        <dbReference type="EMBL" id="SUP37143.1"/>
    </source>
</evidence>
<feature type="region of interest" description="Disordered" evidence="10">
    <location>
        <begin position="79"/>
        <end position="102"/>
    </location>
</feature>
<keyword evidence="14" id="KW-1185">Reference proteome</keyword>
<dbReference type="PANTHER" id="PTHR33446">
    <property type="entry name" value="PROTEIN TONB-RELATED"/>
    <property type="match status" value="1"/>
</dbReference>
<keyword evidence="5" id="KW-0997">Cell inner membrane</keyword>
<dbReference type="InterPro" id="IPR006260">
    <property type="entry name" value="TonB/TolA_C"/>
</dbReference>
<dbReference type="OrthoDB" id="1632178at2"/>
<dbReference type="AlphaFoldDB" id="A0A380NCU6"/>
<feature type="transmembrane region" description="Helical" evidence="11">
    <location>
        <begin position="12"/>
        <end position="32"/>
    </location>
</feature>
<feature type="compositionally biased region" description="Polar residues" evidence="10">
    <location>
        <begin position="121"/>
        <end position="134"/>
    </location>
</feature>
<keyword evidence="7" id="KW-0653">Protein transport</keyword>
<protein>
    <submittedName>
        <fullName evidence="13">TonB family C-terminal domain</fullName>
    </submittedName>
</protein>